<proteinExistence type="predicted"/>
<gene>
    <name evidence="2" type="ORF">JYP53_08740</name>
</gene>
<organism evidence="2 3">
    <name type="scientific">Marinobacter daepoensis</name>
    <dbReference type="NCBI Taxonomy" id="262077"/>
    <lineage>
        <taxon>Bacteria</taxon>
        <taxon>Pseudomonadati</taxon>
        <taxon>Pseudomonadota</taxon>
        <taxon>Gammaproteobacteria</taxon>
        <taxon>Pseudomonadales</taxon>
        <taxon>Marinobacteraceae</taxon>
        <taxon>Marinobacter</taxon>
    </lineage>
</organism>
<accession>A0ABS3BID6</accession>
<dbReference type="Proteomes" id="UP000664344">
    <property type="component" value="Unassembled WGS sequence"/>
</dbReference>
<dbReference type="RefSeq" id="WP_206557344.1">
    <property type="nucleotide sequence ID" value="NZ_JAFKDB010000012.1"/>
</dbReference>
<dbReference type="SUPFAM" id="SSF48452">
    <property type="entry name" value="TPR-like"/>
    <property type="match status" value="1"/>
</dbReference>
<feature type="signal peptide" evidence="1">
    <location>
        <begin position="1"/>
        <end position="20"/>
    </location>
</feature>
<evidence type="ECO:0000313" key="3">
    <source>
        <dbReference type="Proteomes" id="UP000664344"/>
    </source>
</evidence>
<keyword evidence="3" id="KW-1185">Reference proteome</keyword>
<comment type="caution">
    <text evidence="2">The sequence shown here is derived from an EMBL/GenBank/DDBJ whole genome shotgun (WGS) entry which is preliminary data.</text>
</comment>
<evidence type="ECO:0000256" key="1">
    <source>
        <dbReference type="SAM" id="SignalP"/>
    </source>
</evidence>
<feature type="chain" id="PRO_5046975838" description="Tetratricopeptide repeat-containing protein" evidence="1">
    <location>
        <begin position="21"/>
        <end position="403"/>
    </location>
</feature>
<name>A0ABS3BID6_9GAMM</name>
<dbReference type="InterPro" id="IPR011990">
    <property type="entry name" value="TPR-like_helical_dom_sf"/>
</dbReference>
<dbReference type="EMBL" id="JAFKDB010000012">
    <property type="protein sequence ID" value="MBN7769985.1"/>
    <property type="molecule type" value="Genomic_DNA"/>
</dbReference>
<keyword evidence="1" id="KW-0732">Signal</keyword>
<sequence length="403" mass="45735">MNNMLRCLALLVCLVPMAQANTVALPPVVLAQLNVIQRAMANDDYPQAQRLLEQLAARDLNPSAEAYVLQFQGNLALAQANEAQALGHFARAHALAALPPADQRRLLHTVAQLQLHQARWADGVLSLERWMAEVRAANTEAESIRPEDYLMLAQGLSQLERWLQVVEPARTAIRLKGQAPEDWYRLQLAAHIHLEQWSEASGLLEHLVNRFPEQNLYWEQLASAYQSDGRTSKALATLRSAWLAGRFSRESQYLWLVQLFLAEGVPDRAAVVLETAMAQGQVPRSLRHERLLGQAQIQARRYQDGRETLERIARRKPDYATWRQLAYLDLHLKQWTALKARIEKAMALNPDAADLLILSGIADAHHERYDSARVTFRRAREHEATRGQAEAWLNYLEQVAERA</sequence>
<protein>
    <recommendedName>
        <fullName evidence="4">Tetratricopeptide repeat-containing protein</fullName>
    </recommendedName>
</protein>
<evidence type="ECO:0008006" key="4">
    <source>
        <dbReference type="Google" id="ProtNLM"/>
    </source>
</evidence>
<reference evidence="2 3" key="1">
    <citation type="submission" date="2021-02" db="EMBL/GenBank/DDBJ databases">
        <title>PHA producing bacteria isolated from coastal sediment in Guangdong, Shenzhen.</title>
        <authorList>
            <person name="Zheng W."/>
            <person name="Yu S."/>
            <person name="Huang Y."/>
        </authorList>
    </citation>
    <scope>NUCLEOTIDE SEQUENCE [LARGE SCALE GENOMIC DNA]</scope>
    <source>
        <strain evidence="2 3">TN21-5</strain>
    </source>
</reference>
<evidence type="ECO:0000313" key="2">
    <source>
        <dbReference type="EMBL" id="MBN7769985.1"/>
    </source>
</evidence>
<dbReference type="Gene3D" id="1.25.40.10">
    <property type="entry name" value="Tetratricopeptide repeat domain"/>
    <property type="match status" value="2"/>
</dbReference>